<comment type="similarity">
    <text evidence="2">Belongs to the binding-protein-dependent transport system permease family. CysTW subfamily.</text>
</comment>
<evidence type="ECO:0000256" key="7">
    <source>
        <dbReference type="ARBA" id="ARBA00023136"/>
    </source>
</evidence>
<evidence type="ECO:0000256" key="4">
    <source>
        <dbReference type="ARBA" id="ARBA00022475"/>
    </source>
</evidence>
<feature type="transmembrane region" description="Helical" evidence="8">
    <location>
        <begin position="198"/>
        <end position="221"/>
    </location>
</feature>
<dbReference type="OrthoDB" id="9793490at2"/>
<dbReference type="AlphaFoldDB" id="A0A430AGY2"/>
<dbReference type="PANTHER" id="PTHR30450">
    <property type="entry name" value="ABC TRANSPORTER PERMEASE"/>
    <property type="match status" value="1"/>
</dbReference>
<feature type="transmembrane region" description="Helical" evidence="8">
    <location>
        <begin position="31"/>
        <end position="51"/>
    </location>
</feature>
<dbReference type="GO" id="GO:0005886">
    <property type="term" value="C:plasma membrane"/>
    <property type="evidence" value="ECO:0007669"/>
    <property type="project" value="UniProtKB-SubCell"/>
</dbReference>
<keyword evidence="7 8" id="KW-0472">Membrane</keyword>
<dbReference type="CDD" id="cd06261">
    <property type="entry name" value="TM_PBP2"/>
    <property type="match status" value="1"/>
</dbReference>
<keyword evidence="3 8" id="KW-0813">Transport</keyword>
<evidence type="ECO:0000256" key="1">
    <source>
        <dbReference type="ARBA" id="ARBA00004651"/>
    </source>
</evidence>
<dbReference type="EMBL" id="NGJZ01000002">
    <property type="protein sequence ID" value="RSU07182.1"/>
    <property type="molecule type" value="Genomic_DNA"/>
</dbReference>
<dbReference type="SUPFAM" id="SSF161098">
    <property type="entry name" value="MetI-like"/>
    <property type="match status" value="1"/>
</dbReference>
<feature type="transmembrane region" description="Helical" evidence="8">
    <location>
        <begin position="72"/>
        <end position="91"/>
    </location>
</feature>
<dbReference type="GO" id="GO:0048473">
    <property type="term" value="P:D-methionine transmembrane transport"/>
    <property type="evidence" value="ECO:0007669"/>
    <property type="project" value="TreeGrafter"/>
</dbReference>
<dbReference type="Pfam" id="PF00528">
    <property type="entry name" value="BPD_transp_1"/>
    <property type="match status" value="1"/>
</dbReference>
<comment type="caution">
    <text evidence="10">The sequence shown here is derived from an EMBL/GenBank/DDBJ whole genome shotgun (WGS) entry which is preliminary data.</text>
</comment>
<protein>
    <submittedName>
        <fullName evidence="10">Methionine ABC transporter permease</fullName>
    </submittedName>
</protein>
<keyword evidence="4" id="KW-1003">Cell membrane</keyword>
<evidence type="ECO:0000256" key="2">
    <source>
        <dbReference type="ARBA" id="ARBA00007069"/>
    </source>
</evidence>
<feature type="domain" description="ABC transmembrane type-1" evidence="9">
    <location>
        <begin position="23"/>
        <end position="217"/>
    </location>
</feature>
<evidence type="ECO:0000256" key="8">
    <source>
        <dbReference type="RuleBase" id="RU363032"/>
    </source>
</evidence>
<organism evidence="10 11">
    <name type="scientific">Vagococcus entomophilus</name>
    <dbReference type="NCBI Taxonomy" id="1160095"/>
    <lineage>
        <taxon>Bacteria</taxon>
        <taxon>Bacillati</taxon>
        <taxon>Bacillota</taxon>
        <taxon>Bacilli</taxon>
        <taxon>Lactobacillales</taxon>
        <taxon>Enterococcaceae</taxon>
        <taxon>Vagococcus</taxon>
    </lineage>
</organism>
<proteinExistence type="inferred from homology"/>
<name>A0A430AGY2_9ENTE</name>
<dbReference type="Proteomes" id="UP000288669">
    <property type="component" value="Unassembled WGS sequence"/>
</dbReference>
<dbReference type="InterPro" id="IPR035906">
    <property type="entry name" value="MetI-like_sf"/>
</dbReference>
<evidence type="ECO:0000256" key="5">
    <source>
        <dbReference type="ARBA" id="ARBA00022692"/>
    </source>
</evidence>
<sequence length="227" mass="24509">MTDFLIQHFPNVISLKEEFIQSTIETLYMTFWTAIIAGVLGILLGVILVVTGKNGVLENRPLYNVLDKLVNIFRSIPFIIMIAVIVPFTRFLVGTSIGTTAALVPLVVGTTPFFARQIQNALLEVDSGVIEAAESMGVGPFGIIFRVYLKEGLVSIVRVSALTIINLIGLTTMAGAIGGGGLGNLAISRGYNRFQTDVTLVATIIILVLVFISQFASNLIIKKITHD</sequence>
<keyword evidence="5 8" id="KW-0812">Transmembrane</keyword>
<accession>A0A430AGY2</accession>
<dbReference type="FunFam" id="1.10.3720.10:FF:000002">
    <property type="entry name" value="D-methionine ABC transporter permease MetI"/>
    <property type="match status" value="1"/>
</dbReference>
<feature type="transmembrane region" description="Helical" evidence="8">
    <location>
        <begin position="156"/>
        <end position="178"/>
    </location>
</feature>
<evidence type="ECO:0000256" key="3">
    <source>
        <dbReference type="ARBA" id="ARBA00022448"/>
    </source>
</evidence>
<evidence type="ECO:0000256" key="6">
    <source>
        <dbReference type="ARBA" id="ARBA00022989"/>
    </source>
</evidence>
<dbReference type="RefSeq" id="WP_126824846.1">
    <property type="nucleotide sequence ID" value="NZ_JBHLWU010000002.1"/>
</dbReference>
<comment type="subcellular location">
    <subcellularLocation>
        <location evidence="1 8">Cell membrane</location>
        <topology evidence="1 8">Multi-pass membrane protein</topology>
    </subcellularLocation>
</comment>
<dbReference type="PANTHER" id="PTHR30450:SF1">
    <property type="entry name" value="D-METHIONINE TRANSPORT SYSTEM PERMEASE PROTEIN METI-RELATED"/>
    <property type="match status" value="1"/>
</dbReference>
<dbReference type="InterPro" id="IPR051322">
    <property type="entry name" value="AA_ABC_Transporter_Permease"/>
</dbReference>
<feature type="transmembrane region" description="Helical" evidence="8">
    <location>
        <begin position="97"/>
        <end position="115"/>
    </location>
</feature>
<gene>
    <name evidence="10" type="ORF">CBF30_07985</name>
</gene>
<evidence type="ECO:0000313" key="11">
    <source>
        <dbReference type="Proteomes" id="UP000288669"/>
    </source>
</evidence>
<keyword evidence="11" id="KW-1185">Reference proteome</keyword>
<dbReference type="InterPro" id="IPR000515">
    <property type="entry name" value="MetI-like"/>
</dbReference>
<keyword evidence="6 8" id="KW-1133">Transmembrane helix</keyword>
<evidence type="ECO:0000259" key="9">
    <source>
        <dbReference type="PROSITE" id="PS50928"/>
    </source>
</evidence>
<dbReference type="Gene3D" id="1.10.3720.10">
    <property type="entry name" value="MetI-like"/>
    <property type="match status" value="1"/>
</dbReference>
<dbReference type="PROSITE" id="PS50928">
    <property type="entry name" value="ABC_TM1"/>
    <property type="match status" value="1"/>
</dbReference>
<evidence type="ECO:0000313" key="10">
    <source>
        <dbReference type="EMBL" id="RSU07182.1"/>
    </source>
</evidence>
<reference evidence="10 11" key="1">
    <citation type="submission" date="2017-05" db="EMBL/GenBank/DDBJ databases">
        <title>Vagococcus spp. assemblies.</title>
        <authorList>
            <person name="Gulvik C.A."/>
        </authorList>
    </citation>
    <scope>NUCLEOTIDE SEQUENCE [LARGE SCALE GENOMIC DNA]</scope>
    <source>
        <strain evidence="10 11">DSM 24756</strain>
    </source>
</reference>